<feature type="region of interest" description="Disordered" evidence="1">
    <location>
        <begin position="59"/>
        <end position="85"/>
    </location>
</feature>
<dbReference type="GeneID" id="25321026"/>
<sequence>YPSDVRRRRHLPLAAALGALPHHRRRHSGRRARPLDRRLAGLPALLPRVDVRLAAGLQPDGEELDPAPLCRPRCPGKGPGETRQVGRAAGANELISGRTLADEDGLIDGPVSLVYYGLVFGLVLFT</sequence>
<dbReference type="RefSeq" id="XP_013323902.1">
    <property type="nucleotide sequence ID" value="XM_013468448.1"/>
</dbReference>
<reference evidence="2 3" key="1">
    <citation type="submission" date="2015-04" db="EMBL/GenBank/DDBJ databases">
        <authorList>
            <person name="Heijne W.H."/>
            <person name="Fedorova N.D."/>
            <person name="Nierman W.C."/>
            <person name="Vollebregt A.W."/>
            <person name="Zhao Z."/>
            <person name="Wu L."/>
            <person name="Kumar M."/>
            <person name="Stam H."/>
            <person name="van den Berg M.A."/>
            <person name="Pel H.J."/>
        </authorList>
    </citation>
    <scope>NUCLEOTIDE SEQUENCE [LARGE SCALE GENOMIC DNA]</scope>
    <source>
        <strain evidence="2 3">CBS 393.64</strain>
    </source>
</reference>
<evidence type="ECO:0000313" key="2">
    <source>
        <dbReference type="EMBL" id="KKA17290.1"/>
    </source>
</evidence>
<dbReference type="EMBL" id="LASV01000675">
    <property type="protein sequence ID" value="KKA17290.1"/>
    <property type="molecule type" value="Genomic_DNA"/>
</dbReference>
<evidence type="ECO:0000256" key="1">
    <source>
        <dbReference type="SAM" id="MobiDB-lite"/>
    </source>
</evidence>
<keyword evidence="3" id="KW-1185">Reference proteome</keyword>
<name>A0A0F4YGS0_RASE3</name>
<comment type="caution">
    <text evidence="2">The sequence shown here is derived from an EMBL/GenBank/DDBJ whole genome shotgun (WGS) entry which is preliminary data.</text>
</comment>
<accession>A0A0F4YGS0</accession>
<evidence type="ECO:0000313" key="3">
    <source>
        <dbReference type="Proteomes" id="UP000053958"/>
    </source>
</evidence>
<gene>
    <name evidence="2" type="ORF">T310_8923</name>
</gene>
<dbReference type="AlphaFoldDB" id="A0A0F4YGS0"/>
<organism evidence="2 3">
    <name type="scientific">Rasamsonia emersonii (strain ATCC 16479 / CBS 393.64 / IMI 116815)</name>
    <dbReference type="NCBI Taxonomy" id="1408163"/>
    <lineage>
        <taxon>Eukaryota</taxon>
        <taxon>Fungi</taxon>
        <taxon>Dikarya</taxon>
        <taxon>Ascomycota</taxon>
        <taxon>Pezizomycotina</taxon>
        <taxon>Eurotiomycetes</taxon>
        <taxon>Eurotiomycetidae</taxon>
        <taxon>Eurotiales</taxon>
        <taxon>Trichocomaceae</taxon>
        <taxon>Rasamsonia</taxon>
    </lineage>
</organism>
<dbReference type="Proteomes" id="UP000053958">
    <property type="component" value="Unassembled WGS sequence"/>
</dbReference>
<protein>
    <submittedName>
        <fullName evidence="2">Uncharacterized protein</fullName>
    </submittedName>
</protein>
<feature type="non-terminal residue" evidence="2">
    <location>
        <position position="1"/>
    </location>
</feature>
<proteinExistence type="predicted"/>